<accession>A0A6P5EL78</accession>
<dbReference type="InterPro" id="IPR033121">
    <property type="entry name" value="PEPTIDASE_A1"/>
</dbReference>
<dbReference type="InterPro" id="IPR032861">
    <property type="entry name" value="TAXi_N"/>
</dbReference>
<dbReference type="Pfam" id="PF14541">
    <property type="entry name" value="TAXi_C"/>
    <property type="match status" value="1"/>
</dbReference>
<keyword evidence="3" id="KW-0064">Aspartyl protease</keyword>
<feature type="chain" id="PRO_5028234665" evidence="6">
    <location>
        <begin position="21"/>
        <end position="453"/>
    </location>
</feature>
<organism evidence="8 9">
    <name type="scientific">Ananas comosus</name>
    <name type="common">Pineapple</name>
    <name type="synonym">Ananas ananas</name>
    <dbReference type="NCBI Taxonomy" id="4615"/>
    <lineage>
        <taxon>Eukaryota</taxon>
        <taxon>Viridiplantae</taxon>
        <taxon>Streptophyta</taxon>
        <taxon>Embryophyta</taxon>
        <taxon>Tracheophyta</taxon>
        <taxon>Spermatophyta</taxon>
        <taxon>Magnoliopsida</taxon>
        <taxon>Liliopsida</taxon>
        <taxon>Poales</taxon>
        <taxon>Bromeliaceae</taxon>
        <taxon>Bromelioideae</taxon>
        <taxon>Ananas</taxon>
    </lineage>
</organism>
<dbReference type="InterPro" id="IPR051708">
    <property type="entry name" value="Plant_Aspart_Prot_A1"/>
</dbReference>
<evidence type="ECO:0000256" key="6">
    <source>
        <dbReference type="SAM" id="SignalP"/>
    </source>
</evidence>
<dbReference type="PANTHER" id="PTHR47967">
    <property type="entry name" value="OS07G0603500 PROTEIN-RELATED"/>
    <property type="match status" value="1"/>
</dbReference>
<name>A0A6P5EL78_ANACO</name>
<evidence type="ECO:0000256" key="4">
    <source>
        <dbReference type="ARBA" id="ARBA00022801"/>
    </source>
</evidence>
<keyword evidence="4" id="KW-0378">Hydrolase</keyword>
<dbReference type="GeneID" id="109707386"/>
<dbReference type="GO" id="GO:0005576">
    <property type="term" value="C:extracellular region"/>
    <property type="evidence" value="ECO:0007669"/>
    <property type="project" value="TreeGrafter"/>
</dbReference>
<comment type="similarity">
    <text evidence="1">Belongs to the peptidase A1 family.</text>
</comment>
<dbReference type="OrthoDB" id="1072226at2759"/>
<dbReference type="InterPro" id="IPR032799">
    <property type="entry name" value="TAXi_C"/>
</dbReference>
<dbReference type="InterPro" id="IPR034161">
    <property type="entry name" value="Pepsin-like_plant"/>
</dbReference>
<proteinExistence type="inferred from homology"/>
<dbReference type="InterPro" id="IPR021109">
    <property type="entry name" value="Peptidase_aspartic_dom_sf"/>
</dbReference>
<dbReference type="Gene3D" id="2.40.70.10">
    <property type="entry name" value="Acid Proteases"/>
    <property type="match status" value="2"/>
</dbReference>
<evidence type="ECO:0000313" key="9">
    <source>
        <dbReference type="RefSeq" id="XP_020084209.1"/>
    </source>
</evidence>
<dbReference type="Pfam" id="PF14543">
    <property type="entry name" value="TAXi_N"/>
    <property type="match status" value="1"/>
</dbReference>
<reference evidence="8" key="1">
    <citation type="journal article" date="2015" name="Nat. Genet.">
        <title>The pineapple genome and the evolution of CAM photosynthesis.</title>
        <authorList>
            <person name="Ming R."/>
            <person name="VanBuren R."/>
            <person name="Wai C.M."/>
            <person name="Tang H."/>
            <person name="Schatz M.C."/>
            <person name="Bowers J.E."/>
            <person name="Lyons E."/>
            <person name="Wang M.L."/>
            <person name="Chen J."/>
            <person name="Biggers E."/>
            <person name="Zhang J."/>
            <person name="Huang L."/>
            <person name="Zhang L."/>
            <person name="Miao W."/>
            <person name="Zhang J."/>
            <person name="Ye Z."/>
            <person name="Miao C."/>
            <person name="Lin Z."/>
            <person name="Wang H."/>
            <person name="Zhou H."/>
            <person name="Yim W.C."/>
            <person name="Priest H.D."/>
            <person name="Zheng C."/>
            <person name="Woodhouse M."/>
            <person name="Edger P.P."/>
            <person name="Guyot R."/>
            <person name="Guo H.B."/>
            <person name="Guo H."/>
            <person name="Zheng G."/>
            <person name="Singh R."/>
            <person name="Sharma A."/>
            <person name="Min X."/>
            <person name="Zheng Y."/>
            <person name="Lee H."/>
            <person name="Gurtowski J."/>
            <person name="Sedlazeck F.J."/>
            <person name="Harkess A."/>
            <person name="McKain M.R."/>
            <person name="Liao Z."/>
            <person name="Fang J."/>
            <person name="Liu J."/>
            <person name="Zhang X."/>
            <person name="Zhang Q."/>
            <person name="Hu W."/>
            <person name="Qin Y."/>
            <person name="Wang K."/>
            <person name="Chen L.Y."/>
            <person name="Shirley N."/>
            <person name="Lin Y.R."/>
            <person name="Liu L.Y."/>
            <person name="Hernandez A.G."/>
            <person name="Wright C.L."/>
            <person name="Bulone V."/>
            <person name="Tuskan G.A."/>
            <person name="Heath K."/>
            <person name="Zee F."/>
            <person name="Moore P.H."/>
            <person name="Sunkar R."/>
            <person name="Leebens-Mack J.H."/>
            <person name="Mockler T."/>
            <person name="Bennetzen J.L."/>
            <person name="Freeling M."/>
            <person name="Sankoff D."/>
            <person name="Paterson A.H."/>
            <person name="Zhu X."/>
            <person name="Yang X."/>
            <person name="Smith J.A."/>
            <person name="Cushman J.C."/>
            <person name="Paull R.E."/>
            <person name="Yu Q."/>
        </authorList>
    </citation>
    <scope>NUCLEOTIDE SEQUENCE [LARGE SCALE GENOMIC DNA]</scope>
    <source>
        <strain evidence="8">cv. F153</strain>
    </source>
</reference>
<reference evidence="9" key="2">
    <citation type="submission" date="2025-08" db="UniProtKB">
        <authorList>
            <consortium name="RefSeq"/>
        </authorList>
    </citation>
    <scope>IDENTIFICATION</scope>
    <source>
        <tissue evidence="9">Leaf</tissue>
    </source>
</reference>
<keyword evidence="8" id="KW-1185">Reference proteome</keyword>
<feature type="domain" description="Peptidase A1" evidence="7">
    <location>
        <begin position="104"/>
        <end position="446"/>
    </location>
</feature>
<dbReference type="SUPFAM" id="SSF50630">
    <property type="entry name" value="Acid proteases"/>
    <property type="match status" value="1"/>
</dbReference>
<dbReference type="RefSeq" id="XP_020084209.1">
    <property type="nucleotide sequence ID" value="XM_020228620.1"/>
</dbReference>
<gene>
    <name evidence="9" type="primary">LOC109707386</name>
</gene>
<keyword evidence="2" id="KW-0645">Protease</keyword>
<feature type="signal peptide" evidence="6">
    <location>
        <begin position="1"/>
        <end position="20"/>
    </location>
</feature>
<evidence type="ECO:0000256" key="1">
    <source>
        <dbReference type="ARBA" id="ARBA00007447"/>
    </source>
</evidence>
<dbReference type="PANTHER" id="PTHR47967:SF123">
    <property type="entry name" value="ASPARTIC PROTEINASE NEPENTHESIN-1-LIKE"/>
    <property type="match status" value="1"/>
</dbReference>
<protein>
    <submittedName>
        <fullName evidence="9">Aspartic proteinase nepenthesin-2-like</fullName>
    </submittedName>
</protein>
<dbReference type="Proteomes" id="UP000515123">
    <property type="component" value="Linkage group 3"/>
</dbReference>
<dbReference type="CDD" id="cd05476">
    <property type="entry name" value="pepsin_A_like_plant"/>
    <property type="match status" value="1"/>
</dbReference>
<evidence type="ECO:0000256" key="2">
    <source>
        <dbReference type="ARBA" id="ARBA00022670"/>
    </source>
</evidence>
<dbReference type="AlphaFoldDB" id="A0A6P5EL78"/>
<dbReference type="PROSITE" id="PS51767">
    <property type="entry name" value="PEPTIDASE_A1"/>
    <property type="match status" value="1"/>
</dbReference>
<keyword evidence="6" id="KW-0732">Signal</keyword>
<dbReference type="GO" id="GO:0006508">
    <property type="term" value="P:proteolysis"/>
    <property type="evidence" value="ECO:0007669"/>
    <property type="project" value="UniProtKB-KW"/>
</dbReference>
<evidence type="ECO:0000313" key="8">
    <source>
        <dbReference type="Proteomes" id="UP000515123"/>
    </source>
</evidence>
<sequence>MAQMIHGFIILFALSPLAIALTMNPTFAEQPGKGEGEGEGLTLELIHRYSVHSPLYSPNLTTAEKIKQLVKISDRRSFEIGLSLANRSRVMGVRPVVASEKWVYMVKLGIGTPPTFTNLDFDTGTSFSWTQCAPCGQHFVQTPPLYWATRSSTYHALPCDHPLCAGLPCIRNQCRYVLTYMDAAKTKGYLVADRFTFASNLGNRSEAVDDVVFGCSKESSPDMYPHGTAVSGIIGMGTHARSFLMQLGGRAKGRFSYCLVPLEHIGHSYLRFGIDIEHIRHAQTTPLLSYHNHSHYLLEVKDLSVNGRLLHLPSDTFKINPDGTGGCLVDTGSWINFMVENALDALIRSLEEHFQRHNLRKAEDPNPTKLRLCYKIPRGFSSYPAIRFHLRGAVLRPKPKNFFYVDEEEGRICLAIKEAQHTIIGAFLQQNHRMVFDVRKHQLTFAEENCARD</sequence>
<evidence type="ECO:0000256" key="5">
    <source>
        <dbReference type="ARBA" id="ARBA00023180"/>
    </source>
</evidence>
<keyword evidence="5" id="KW-0325">Glycoprotein</keyword>
<evidence type="ECO:0000256" key="3">
    <source>
        <dbReference type="ARBA" id="ARBA00022750"/>
    </source>
</evidence>
<dbReference type="GO" id="GO:0004190">
    <property type="term" value="F:aspartic-type endopeptidase activity"/>
    <property type="evidence" value="ECO:0007669"/>
    <property type="project" value="UniProtKB-KW"/>
</dbReference>
<evidence type="ECO:0000259" key="7">
    <source>
        <dbReference type="PROSITE" id="PS51767"/>
    </source>
</evidence>